<dbReference type="SMART" id="SM00184">
    <property type="entry name" value="RING"/>
    <property type="match status" value="1"/>
</dbReference>
<evidence type="ECO:0000256" key="11">
    <source>
        <dbReference type="ARBA" id="ARBA00079040"/>
    </source>
</evidence>
<dbReference type="EMBL" id="BAAFJT010000040">
    <property type="protein sequence ID" value="GAB0203863.1"/>
    <property type="molecule type" value="Genomic_DNA"/>
</dbReference>
<gene>
    <name evidence="17" type="ORF">GRJ2_002851900</name>
</gene>
<comment type="catalytic activity">
    <reaction evidence="1">
        <text>S-ubiquitinyl-[E2 ubiquitin-conjugating enzyme]-L-cysteine + [acceptor protein]-L-lysine = [E2 ubiquitin-conjugating enzyme]-L-cysteine + N(6)-ubiquitinyl-[acceptor protein]-L-lysine.</text>
        <dbReference type="EC" id="2.3.2.27"/>
    </reaction>
</comment>
<evidence type="ECO:0000256" key="7">
    <source>
        <dbReference type="ARBA" id="ARBA00022833"/>
    </source>
</evidence>
<organism evidence="17 18">
    <name type="scientific">Grus japonensis</name>
    <name type="common">Japanese crane</name>
    <name type="synonym">Red-crowned crane</name>
    <dbReference type="NCBI Taxonomy" id="30415"/>
    <lineage>
        <taxon>Eukaryota</taxon>
        <taxon>Metazoa</taxon>
        <taxon>Chordata</taxon>
        <taxon>Craniata</taxon>
        <taxon>Vertebrata</taxon>
        <taxon>Euteleostomi</taxon>
        <taxon>Archelosauria</taxon>
        <taxon>Archosauria</taxon>
        <taxon>Dinosauria</taxon>
        <taxon>Saurischia</taxon>
        <taxon>Theropoda</taxon>
        <taxon>Coelurosauria</taxon>
        <taxon>Aves</taxon>
        <taxon>Neognathae</taxon>
        <taxon>Neoaves</taxon>
        <taxon>Gruiformes</taxon>
        <taxon>Gruidae</taxon>
        <taxon>Grus</taxon>
    </lineage>
</organism>
<keyword evidence="4" id="KW-0479">Metal-binding</keyword>
<feature type="compositionally biased region" description="Basic residues" evidence="15">
    <location>
        <begin position="114"/>
        <end position="125"/>
    </location>
</feature>
<evidence type="ECO:0000256" key="4">
    <source>
        <dbReference type="ARBA" id="ARBA00022723"/>
    </source>
</evidence>
<keyword evidence="3" id="KW-0808">Transferase</keyword>
<dbReference type="FunFam" id="3.30.40.10:FF:000136">
    <property type="entry name" value="E3 ubiquitin-protein ligase Topors"/>
    <property type="match status" value="1"/>
</dbReference>
<accession>A0ABC9Y1P6</accession>
<dbReference type="InterPro" id="IPR001841">
    <property type="entry name" value="Znf_RING"/>
</dbReference>
<keyword evidence="6" id="KW-0833">Ubl conjugation pathway</keyword>
<dbReference type="PROSITE" id="PS50089">
    <property type="entry name" value="ZF_RING_2"/>
    <property type="match status" value="1"/>
</dbReference>
<dbReference type="InterPro" id="IPR017907">
    <property type="entry name" value="Znf_RING_CS"/>
</dbReference>
<dbReference type="GO" id="GO:0008270">
    <property type="term" value="F:zinc ion binding"/>
    <property type="evidence" value="ECO:0007669"/>
    <property type="project" value="UniProtKB-KW"/>
</dbReference>
<dbReference type="PANTHER" id="PTHR46077">
    <property type="entry name" value="E3 UBIQUITIN-PROTEIN LIGASE TOPORS"/>
    <property type="match status" value="1"/>
</dbReference>
<sequence length="191" mass="20869">MASGAEEALEQSGSAAAAATSQLQRAGQWGAAADNLCSICLGEISNAARTDGCFHTFCFDCIQQWAATKAVCPLCRQPFNHVLHTVRADDDNREQVVGSSARRQRTMARERVRSRSPQRRYHLRPRPTADERAVGRGGPVRRNRGARGDTAPGRSDAAARQAAGENPADRPVLRYDLPALRARLISFMELQ</sequence>
<evidence type="ECO:0000256" key="8">
    <source>
        <dbReference type="ARBA" id="ARBA00071236"/>
    </source>
</evidence>
<evidence type="ECO:0000313" key="17">
    <source>
        <dbReference type="EMBL" id="GAB0203863.1"/>
    </source>
</evidence>
<evidence type="ECO:0000256" key="5">
    <source>
        <dbReference type="ARBA" id="ARBA00022771"/>
    </source>
</evidence>
<dbReference type="CDD" id="cd16574">
    <property type="entry name" value="RING-HC_Topors"/>
    <property type="match status" value="1"/>
</dbReference>
<dbReference type="InterPro" id="IPR013083">
    <property type="entry name" value="Znf_RING/FYVE/PHD"/>
</dbReference>
<keyword evidence="7" id="KW-0862">Zinc</keyword>
<dbReference type="Proteomes" id="UP001623348">
    <property type="component" value="Unassembled WGS sequence"/>
</dbReference>
<protein>
    <recommendedName>
        <fullName evidence="8">E3 ubiquitin-protein ligase Topors</fullName>
        <ecNumber evidence="2">2.3.2.27</ecNumber>
    </recommendedName>
    <alternativeName>
        <fullName evidence="9">RING-type E3 ubiquitin transferase Topors</fullName>
    </alternativeName>
    <alternativeName>
        <fullName evidence="11">SUMO1-protein E3 ligase Topors</fullName>
    </alternativeName>
    <alternativeName>
        <fullName evidence="10">Topoisomerase I-binding RING finger protein</fullName>
    </alternativeName>
    <alternativeName>
        <fullName evidence="12">Topoisomerase I-binding arginine/serine-rich protein</fullName>
    </alternativeName>
    <alternativeName>
        <fullName evidence="13">Tumor suppressor p53-binding protein 3</fullName>
    </alternativeName>
</protein>
<dbReference type="SUPFAM" id="SSF57850">
    <property type="entry name" value="RING/U-box"/>
    <property type="match status" value="1"/>
</dbReference>
<dbReference type="Gene3D" id="3.30.40.10">
    <property type="entry name" value="Zinc/RING finger domain, C3HC4 (zinc finger)"/>
    <property type="match status" value="1"/>
</dbReference>
<evidence type="ECO:0000256" key="12">
    <source>
        <dbReference type="ARBA" id="ARBA00079184"/>
    </source>
</evidence>
<dbReference type="AlphaFoldDB" id="A0ABC9Y1P6"/>
<dbReference type="GO" id="GO:0032391">
    <property type="term" value="C:photoreceptor connecting cilium"/>
    <property type="evidence" value="ECO:0007669"/>
    <property type="project" value="UniProtKB-ARBA"/>
</dbReference>
<evidence type="ECO:0000256" key="14">
    <source>
        <dbReference type="PROSITE-ProRule" id="PRU00175"/>
    </source>
</evidence>
<dbReference type="InterPro" id="IPR058746">
    <property type="entry name" value="Znf_RING-type_Topors"/>
</dbReference>
<dbReference type="GO" id="GO:0008630">
    <property type="term" value="P:intrinsic apoptotic signaling pathway in response to DNA damage"/>
    <property type="evidence" value="ECO:0007669"/>
    <property type="project" value="UniProtKB-ARBA"/>
</dbReference>
<keyword evidence="18" id="KW-1185">Reference proteome</keyword>
<evidence type="ECO:0000313" key="18">
    <source>
        <dbReference type="Proteomes" id="UP001623348"/>
    </source>
</evidence>
<dbReference type="EC" id="2.3.2.27" evidence="2"/>
<dbReference type="GO" id="GO:0061630">
    <property type="term" value="F:ubiquitin protein ligase activity"/>
    <property type="evidence" value="ECO:0007669"/>
    <property type="project" value="UniProtKB-EC"/>
</dbReference>
<evidence type="ECO:0000256" key="6">
    <source>
        <dbReference type="ARBA" id="ARBA00022786"/>
    </source>
</evidence>
<dbReference type="PANTHER" id="PTHR46077:SF5">
    <property type="entry name" value="RING-TYPE DOMAIN-CONTAINING PROTEIN"/>
    <property type="match status" value="1"/>
</dbReference>
<dbReference type="Pfam" id="PF13639">
    <property type="entry name" value="zf-RING_2"/>
    <property type="match status" value="1"/>
</dbReference>
<evidence type="ECO:0000259" key="16">
    <source>
        <dbReference type="PROSITE" id="PS50089"/>
    </source>
</evidence>
<comment type="caution">
    <text evidence="17">The sequence shown here is derived from an EMBL/GenBank/DDBJ whole genome shotgun (WGS) entry which is preliminary data.</text>
</comment>
<name>A0ABC9Y1P6_GRUJA</name>
<proteinExistence type="predicted"/>
<evidence type="ECO:0000256" key="9">
    <source>
        <dbReference type="ARBA" id="ARBA00076856"/>
    </source>
</evidence>
<keyword evidence="5 14" id="KW-0863">Zinc-finger</keyword>
<evidence type="ECO:0000256" key="1">
    <source>
        <dbReference type="ARBA" id="ARBA00000900"/>
    </source>
</evidence>
<dbReference type="PROSITE" id="PS00518">
    <property type="entry name" value="ZF_RING_1"/>
    <property type="match status" value="1"/>
</dbReference>
<evidence type="ECO:0000256" key="13">
    <source>
        <dbReference type="ARBA" id="ARBA00082108"/>
    </source>
</evidence>
<evidence type="ECO:0000256" key="2">
    <source>
        <dbReference type="ARBA" id="ARBA00012483"/>
    </source>
</evidence>
<feature type="region of interest" description="Disordered" evidence="15">
    <location>
        <begin position="93"/>
        <end position="170"/>
    </location>
</feature>
<evidence type="ECO:0000256" key="15">
    <source>
        <dbReference type="SAM" id="MobiDB-lite"/>
    </source>
</evidence>
<feature type="domain" description="RING-type" evidence="16">
    <location>
        <begin position="37"/>
        <end position="76"/>
    </location>
</feature>
<reference evidence="17 18" key="1">
    <citation type="submission" date="2024-06" db="EMBL/GenBank/DDBJ databases">
        <title>The draft genome of Grus japonensis, version 3.</title>
        <authorList>
            <person name="Nabeshima K."/>
            <person name="Suzuki S."/>
            <person name="Onuma M."/>
        </authorList>
    </citation>
    <scope>NUCLEOTIDE SEQUENCE [LARGE SCALE GENOMIC DNA]</scope>
    <source>
        <strain evidence="17 18">451A</strain>
    </source>
</reference>
<evidence type="ECO:0000256" key="3">
    <source>
        <dbReference type="ARBA" id="ARBA00022679"/>
    </source>
</evidence>
<evidence type="ECO:0000256" key="10">
    <source>
        <dbReference type="ARBA" id="ARBA00076940"/>
    </source>
</evidence>